<dbReference type="PROSITE" id="PS00669">
    <property type="entry name" value="GAS_VESICLE_A_2"/>
    <property type="match status" value="1"/>
</dbReference>
<dbReference type="PANTHER" id="PTHR35344">
    <property type="entry name" value="GAS VESICLE STRUCTURAL PROTEIN 2-RELATED"/>
    <property type="match status" value="1"/>
</dbReference>
<feature type="compositionally biased region" description="Basic and acidic residues" evidence="4">
    <location>
        <begin position="111"/>
        <end position="137"/>
    </location>
</feature>
<dbReference type="EMBL" id="NEFX01000010">
    <property type="protein sequence ID" value="OTW31302.1"/>
    <property type="molecule type" value="Genomic_DNA"/>
</dbReference>
<evidence type="ECO:0000313" key="7">
    <source>
        <dbReference type="Proteomes" id="UP000195208"/>
    </source>
</evidence>
<dbReference type="Proteomes" id="UP000646308">
    <property type="component" value="Unassembled WGS sequence"/>
</dbReference>
<comment type="caution">
    <text evidence="5">The sequence shown here is derived from an EMBL/GenBank/DDBJ whole genome shotgun (WGS) entry which is preliminary data.</text>
</comment>
<dbReference type="PANTHER" id="PTHR35344:SF4">
    <property type="entry name" value="GAS VESICLE PROTEIN A1"/>
    <property type="match status" value="1"/>
</dbReference>
<dbReference type="InterPro" id="IPR018493">
    <property type="entry name" value="GvpA-like_CS"/>
</dbReference>
<organism evidence="5 8">
    <name type="scientific">Staphylococcus agnetis</name>
    <dbReference type="NCBI Taxonomy" id="985762"/>
    <lineage>
        <taxon>Bacteria</taxon>
        <taxon>Bacillati</taxon>
        <taxon>Bacillota</taxon>
        <taxon>Bacilli</taxon>
        <taxon>Bacillales</taxon>
        <taxon>Staphylococcaceae</taxon>
        <taxon>Staphylococcus</taxon>
    </lineage>
</organism>
<evidence type="ECO:0000313" key="8">
    <source>
        <dbReference type="Proteomes" id="UP000646308"/>
    </source>
</evidence>
<reference evidence="5" key="2">
    <citation type="submission" date="2019-11" db="EMBL/GenBank/DDBJ databases">
        <title>Whole genome comparisons of Staphylococcus agnetis isolates from cattle and chickens.</title>
        <authorList>
            <person name="Rhoads D."/>
            <person name="Shwani A."/>
            <person name="Adkins P."/>
            <person name="Calcutt M."/>
            <person name="Middleton J."/>
        </authorList>
    </citation>
    <scope>NUCLEOTIDE SEQUENCE</scope>
    <source>
        <strain evidence="5">1387</strain>
    </source>
</reference>
<keyword evidence="1" id="KW-0304">Gas vesicle</keyword>
<reference evidence="6 7" key="1">
    <citation type="submission" date="2017-04" db="EMBL/GenBank/DDBJ databases">
        <title>Staphylococcus agnetis, a potential pathogen in the broiler production.</title>
        <authorList>
            <person name="Poulsen L."/>
        </authorList>
    </citation>
    <scope>NUCLEOTIDE SEQUENCE [LARGE SCALE GENOMIC DNA]</scope>
    <source>
        <strain evidence="6 7">723_310714_2_2_spleen</strain>
    </source>
</reference>
<evidence type="ECO:0000256" key="1">
    <source>
        <dbReference type="ARBA" id="ARBA00022987"/>
    </source>
</evidence>
<dbReference type="Proteomes" id="UP000195208">
    <property type="component" value="Unassembled WGS sequence"/>
</dbReference>
<dbReference type="InterPro" id="IPR000638">
    <property type="entry name" value="Gas-vesicle_GvpA-like"/>
</dbReference>
<dbReference type="GO" id="GO:0031411">
    <property type="term" value="C:gas vesicle"/>
    <property type="evidence" value="ECO:0007669"/>
    <property type="project" value="UniProtKB-SubCell"/>
</dbReference>
<accession>A0A085UH97</accession>
<evidence type="ECO:0000313" key="6">
    <source>
        <dbReference type="EMBL" id="OTW31302.1"/>
    </source>
</evidence>
<comment type="similarity">
    <text evidence="3">Belongs to the gas vesicle GvpA family.</text>
</comment>
<dbReference type="KEGG" id="sagq:EP23_09980"/>
<name>A0A085UH97_9STAP</name>
<dbReference type="Pfam" id="PF00741">
    <property type="entry name" value="Gas_vesicle"/>
    <property type="match status" value="1"/>
</dbReference>
<keyword evidence="7" id="KW-1185">Reference proteome</keyword>
<sequence>MANDPNLPQNGSSNLVEVLEKVLDKGVVIAGDIRVGIADVELLSIKIRLIVASVDKAKEIGLDWWETDPYLTSRATENKMNQQKDLESENQELLNKIEALESKINANELSQDTKVEEPATAKNGGQKDEAKGEGKDN</sequence>
<dbReference type="GO" id="GO:0005198">
    <property type="term" value="F:structural molecule activity"/>
    <property type="evidence" value="ECO:0007669"/>
    <property type="project" value="InterPro"/>
</dbReference>
<gene>
    <name evidence="6" type="ORF">B9M88_05075</name>
    <name evidence="5" type="ORF">GLV84_01350</name>
</gene>
<dbReference type="InterPro" id="IPR050530">
    <property type="entry name" value="GvpA"/>
</dbReference>
<evidence type="ECO:0000256" key="2">
    <source>
        <dbReference type="ARBA" id="ARBA00035108"/>
    </source>
</evidence>
<comment type="subcellular location">
    <subcellularLocation>
        <location evidence="2">Gas vesicle</location>
    </subcellularLocation>
</comment>
<proteinExistence type="inferred from homology"/>
<evidence type="ECO:0000313" key="5">
    <source>
        <dbReference type="EMBL" id="NJI01533.1"/>
    </source>
</evidence>
<evidence type="ECO:0000256" key="4">
    <source>
        <dbReference type="SAM" id="MobiDB-lite"/>
    </source>
</evidence>
<dbReference type="PROSITE" id="PS00234">
    <property type="entry name" value="GAS_VESICLE_A_1"/>
    <property type="match status" value="1"/>
</dbReference>
<dbReference type="OrthoDB" id="532318at2"/>
<feature type="region of interest" description="Disordered" evidence="4">
    <location>
        <begin position="107"/>
        <end position="137"/>
    </location>
</feature>
<dbReference type="GO" id="GO:0012506">
    <property type="term" value="C:vesicle membrane"/>
    <property type="evidence" value="ECO:0007669"/>
    <property type="project" value="InterPro"/>
</dbReference>
<dbReference type="EMBL" id="WMFL01000017">
    <property type="protein sequence ID" value="NJI01533.1"/>
    <property type="molecule type" value="Genomic_DNA"/>
</dbReference>
<evidence type="ECO:0000256" key="3">
    <source>
        <dbReference type="ARBA" id="ARBA00035646"/>
    </source>
</evidence>
<dbReference type="AlphaFoldDB" id="A0A085UH97"/>
<protein>
    <submittedName>
        <fullName evidence="5">Gas vesicle protein</fullName>
    </submittedName>
</protein>
<dbReference type="eggNOG" id="ENOG503303G">
    <property type="taxonomic scope" value="Bacteria"/>
</dbReference>